<protein>
    <recommendedName>
        <fullName evidence="7">Cellulose biosynthesis protein BcsS</fullName>
    </recommendedName>
</protein>
<dbReference type="RefSeq" id="WP_204950547.1">
    <property type="nucleotide sequence ID" value="NZ_BSFF01000003.1"/>
</dbReference>
<comment type="caution">
    <text evidence="3">The sequence shown here is derived from an EMBL/GenBank/DDBJ whole genome shotgun (WGS) entry which is preliminary data.</text>
</comment>
<reference evidence="3" key="3">
    <citation type="submission" date="2023-01" db="EMBL/GenBank/DDBJ databases">
        <authorList>
            <person name="Sun Q."/>
            <person name="Evtushenko L."/>
        </authorList>
    </citation>
    <scope>NUCLEOTIDE SEQUENCE</scope>
    <source>
        <strain evidence="3">VKM B-1606</strain>
    </source>
</reference>
<reference evidence="4 5" key="2">
    <citation type="submission" date="2021-01" db="EMBL/GenBank/DDBJ databases">
        <title>Genomic Encyclopedia of Type Strains, Phase IV (KMG-IV): sequencing the most valuable type-strain genomes for metagenomic binning, comparative biology and taxonomic classification.</title>
        <authorList>
            <person name="Goeker M."/>
        </authorList>
    </citation>
    <scope>NUCLEOTIDE SEQUENCE [LARGE SCALE GENOMIC DNA]</scope>
    <source>
        <strain evidence="4 5">DSM 6130</strain>
    </source>
</reference>
<feature type="compositionally biased region" description="Low complexity" evidence="1">
    <location>
        <begin position="286"/>
        <end position="298"/>
    </location>
</feature>
<dbReference type="EMBL" id="BSFF01000003">
    <property type="protein sequence ID" value="GLK56325.1"/>
    <property type="molecule type" value="Genomic_DNA"/>
</dbReference>
<dbReference type="AlphaFoldDB" id="A0A9W6IW93"/>
<feature type="region of interest" description="Disordered" evidence="1">
    <location>
        <begin position="259"/>
        <end position="298"/>
    </location>
</feature>
<keyword evidence="2" id="KW-0732">Signal</keyword>
<proteinExistence type="predicted"/>
<evidence type="ECO:0000256" key="1">
    <source>
        <dbReference type="SAM" id="MobiDB-lite"/>
    </source>
</evidence>
<evidence type="ECO:0000313" key="5">
    <source>
        <dbReference type="Proteomes" id="UP000758856"/>
    </source>
</evidence>
<gene>
    <name evidence="3" type="ORF">GCM10008170_23440</name>
    <name evidence="4" type="ORF">JOD31_002361</name>
</gene>
<evidence type="ECO:0008006" key="7">
    <source>
        <dbReference type="Google" id="ProtNLM"/>
    </source>
</evidence>
<evidence type="ECO:0000256" key="2">
    <source>
        <dbReference type="SAM" id="SignalP"/>
    </source>
</evidence>
<dbReference type="EMBL" id="JAFBCY010000003">
    <property type="protein sequence ID" value="MBM7852119.1"/>
    <property type="molecule type" value="Genomic_DNA"/>
</dbReference>
<dbReference type="Proteomes" id="UP001143400">
    <property type="component" value="Unassembled WGS sequence"/>
</dbReference>
<feature type="signal peptide" evidence="2">
    <location>
        <begin position="1"/>
        <end position="27"/>
    </location>
</feature>
<sequence>MHMRLKTALLSGAAIGLALGAGAPVRAADMFSESAGLAPAVDVLNGKVEGFGGWADGRFGRSGDFVGGGLASVTLPLGERFGAQVDGIAASKRGDFVGGGAGHLFTRDPASYLFGVYGSGIGFDDRLNSWNAKIGAEGEAYFGRLTLSGVLGYERIGGGSSATERTRKGGSFFDYVDVSYYVTDDWKVSAGHRYTGRKHAAALGTEIALPVAGFDSSAFVEGRLGEKDYKAVWGGLKVYFGGGDKTLIARHRESDPPNWLKDDLFATSSRKRRSAGVTPPPPPPTCGGESSCGPCYPQ</sequence>
<evidence type="ECO:0000313" key="6">
    <source>
        <dbReference type="Proteomes" id="UP001143400"/>
    </source>
</evidence>
<dbReference type="Proteomes" id="UP000758856">
    <property type="component" value="Unassembled WGS sequence"/>
</dbReference>
<accession>A0A9W6IW93</accession>
<evidence type="ECO:0000313" key="4">
    <source>
        <dbReference type="EMBL" id="MBM7852119.1"/>
    </source>
</evidence>
<name>A0A9W6IW93_9HYPH</name>
<evidence type="ECO:0000313" key="3">
    <source>
        <dbReference type="EMBL" id="GLK56325.1"/>
    </source>
</evidence>
<feature type="chain" id="PRO_5040818930" description="Cellulose biosynthesis protein BcsS" evidence="2">
    <location>
        <begin position="28"/>
        <end position="298"/>
    </location>
</feature>
<keyword evidence="5" id="KW-1185">Reference proteome</keyword>
<reference evidence="3" key="1">
    <citation type="journal article" date="2014" name="Int. J. Syst. Evol. Microbiol.">
        <title>Complete genome sequence of Corynebacterium casei LMG S-19264T (=DSM 44701T), isolated from a smear-ripened cheese.</title>
        <authorList>
            <consortium name="US DOE Joint Genome Institute (JGI-PGF)"/>
            <person name="Walter F."/>
            <person name="Albersmeier A."/>
            <person name="Kalinowski J."/>
            <person name="Ruckert C."/>
        </authorList>
    </citation>
    <scope>NUCLEOTIDE SEQUENCE</scope>
    <source>
        <strain evidence="3">VKM B-1606</strain>
    </source>
</reference>
<organism evidence="3 6">
    <name type="scientific">Methylopila capsulata</name>
    <dbReference type="NCBI Taxonomy" id="61654"/>
    <lineage>
        <taxon>Bacteria</taxon>
        <taxon>Pseudomonadati</taxon>
        <taxon>Pseudomonadota</taxon>
        <taxon>Alphaproteobacteria</taxon>
        <taxon>Hyphomicrobiales</taxon>
        <taxon>Methylopilaceae</taxon>
        <taxon>Methylopila</taxon>
    </lineage>
</organism>